<dbReference type="AlphaFoldDB" id="A0A8J8AZI3"/>
<feature type="binding site" evidence="8">
    <location>
        <position position="262"/>
    </location>
    <ligand>
        <name>NAD(+)</name>
        <dbReference type="ChEBI" id="CHEBI:57540"/>
    </ligand>
</feature>
<dbReference type="SUPFAM" id="SSF51905">
    <property type="entry name" value="FAD/NAD(P)-binding domain"/>
    <property type="match status" value="1"/>
</dbReference>
<evidence type="ECO:0000256" key="2">
    <source>
        <dbReference type="ARBA" id="ARBA00022630"/>
    </source>
</evidence>
<comment type="cofactor">
    <cofactor evidence="8">
        <name>FAD</name>
        <dbReference type="ChEBI" id="CHEBI:57692"/>
    </cofactor>
    <text evidence="8">Binds 1 FAD per subunit.</text>
</comment>
<dbReference type="GO" id="GO:0004362">
    <property type="term" value="F:glutathione-disulfide reductase (NADPH) activity"/>
    <property type="evidence" value="ECO:0007669"/>
    <property type="project" value="UniProtKB-EC"/>
</dbReference>
<gene>
    <name evidence="13" type="primary">gorA</name>
    <name evidence="14" type="ORF">KB893_004800</name>
    <name evidence="13" type="ORF">KB893_14950</name>
</gene>
<dbReference type="InterPro" id="IPR036188">
    <property type="entry name" value="FAD/NAD-bd_sf"/>
</dbReference>
<dbReference type="PANTHER" id="PTHR42737:SF2">
    <property type="entry name" value="GLUTATHIONE REDUCTASE"/>
    <property type="match status" value="1"/>
</dbReference>
<dbReference type="PRINTS" id="PR00411">
    <property type="entry name" value="PNDRDTASEI"/>
</dbReference>
<organism evidence="13">
    <name type="scientific">Coralloluteibacterium stylophorae</name>
    <dbReference type="NCBI Taxonomy" id="1776034"/>
    <lineage>
        <taxon>Bacteria</taxon>
        <taxon>Pseudomonadati</taxon>
        <taxon>Pseudomonadota</taxon>
        <taxon>Gammaproteobacteria</taxon>
        <taxon>Lysobacterales</taxon>
        <taxon>Lysobacteraceae</taxon>
        <taxon>Coralloluteibacterium</taxon>
    </lineage>
</organism>
<dbReference type="Gene3D" id="3.30.390.30">
    <property type="match status" value="1"/>
</dbReference>
<feature type="disulfide bond" description="Redox-active" evidence="9">
    <location>
        <begin position="43"/>
        <end position="48"/>
    </location>
</feature>
<keyword evidence="6 10" id="KW-0676">Redox-active center</keyword>
<evidence type="ECO:0000313" key="14">
    <source>
        <dbReference type="EMBL" id="MBS7456456.1"/>
    </source>
</evidence>
<dbReference type="NCBIfam" id="NF004776">
    <property type="entry name" value="PRK06116.1"/>
    <property type="match status" value="1"/>
</dbReference>
<evidence type="ECO:0000256" key="5">
    <source>
        <dbReference type="ARBA" id="ARBA00023157"/>
    </source>
</evidence>
<evidence type="ECO:0000256" key="3">
    <source>
        <dbReference type="ARBA" id="ARBA00022827"/>
    </source>
</evidence>
<dbReference type="GO" id="GO:0045454">
    <property type="term" value="P:cell redox homeostasis"/>
    <property type="evidence" value="ECO:0007669"/>
    <property type="project" value="InterPro"/>
</dbReference>
<evidence type="ECO:0000256" key="7">
    <source>
        <dbReference type="PIRSR" id="PIRSR000350-2"/>
    </source>
</evidence>
<feature type="domain" description="FAD/NAD(P)-binding" evidence="12">
    <location>
        <begin position="6"/>
        <end position="316"/>
    </location>
</feature>
<feature type="binding site" evidence="8">
    <location>
        <position position="52"/>
    </location>
    <ligand>
        <name>FAD</name>
        <dbReference type="ChEBI" id="CHEBI:57692"/>
    </ligand>
</feature>
<evidence type="ECO:0000259" key="11">
    <source>
        <dbReference type="Pfam" id="PF02852"/>
    </source>
</evidence>
<evidence type="ECO:0000256" key="9">
    <source>
        <dbReference type="PIRSR" id="PIRSR000350-4"/>
    </source>
</evidence>
<protein>
    <submittedName>
        <fullName evidence="13">Glutathione-disulfide reductase</fullName>
        <ecNumber evidence="13">1.8.1.7</ecNumber>
    </submittedName>
</protein>
<dbReference type="PIRSF" id="PIRSF000350">
    <property type="entry name" value="Mercury_reductase_MerA"/>
    <property type="match status" value="1"/>
</dbReference>
<dbReference type="SUPFAM" id="SSF55424">
    <property type="entry name" value="FAD/NAD-linked reductases, dimerisation (C-terminal) domain"/>
    <property type="match status" value="1"/>
</dbReference>
<dbReference type="RefSeq" id="WP_211927692.1">
    <property type="nucleotide sequence ID" value="NZ_JAGQFT020000003.1"/>
</dbReference>
<keyword evidence="8" id="KW-0520">NAD</keyword>
<dbReference type="GO" id="GO:0006749">
    <property type="term" value="P:glutathione metabolic process"/>
    <property type="evidence" value="ECO:0007669"/>
    <property type="project" value="TreeGrafter"/>
</dbReference>
<dbReference type="EC" id="1.8.1.7" evidence="13"/>
<dbReference type="InterPro" id="IPR001100">
    <property type="entry name" value="Pyr_nuc-diS_OxRdtase"/>
</dbReference>
<feature type="active site" description="Proton acceptor" evidence="7">
    <location>
        <position position="438"/>
    </location>
</feature>
<dbReference type="Gene3D" id="3.50.50.60">
    <property type="entry name" value="FAD/NAD(P)-binding domain"/>
    <property type="match status" value="2"/>
</dbReference>
<dbReference type="PANTHER" id="PTHR42737">
    <property type="entry name" value="GLUTATHIONE REDUCTASE"/>
    <property type="match status" value="1"/>
</dbReference>
<keyword evidence="5" id="KW-1015">Disulfide bond</keyword>
<dbReference type="EMBL" id="JAGQFT010000179">
    <property type="protein sequence ID" value="MBR0563799.1"/>
    <property type="molecule type" value="Genomic_DNA"/>
</dbReference>
<keyword evidence="4 10" id="KW-0560">Oxidoreductase</keyword>
<evidence type="ECO:0000313" key="15">
    <source>
        <dbReference type="Proteomes" id="UP000675747"/>
    </source>
</evidence>
<comment type="caution">
    <text evidence="13">The sequence shown here is derived from an EMBL/GenBank/DDBJ whole genome shotgun (WGS) entry which is preliminary data.</text>
</comment>
<reference evidence="14 15" key="1">
    <citation type="journal article" date="2021" name="Microbiol. Resour. Announc.">
        <title>Draft Genome Sequence of Coralloluteibacterium stylophorae LMG 29479T.</title>
        <authorList>
            <person name="Karlyshev A.V."/>
            <person name="Kudryashova E.B."/>
            <person name="Ariskina E.V."/>
            <person name="Conroy A.P."/>
            <person name="Abidueva E.Y."/>
        </authorList>
    </citation>
    <scope>NUCLEOTIDE SEQUENCE [LARGE SCALE GENOMIC DNA]</scope>
    <source>
        <strain evidence="14 15">LMG 29479</strain>
    </source>
</reference>
<keyword evidence="2 10" id="KW-0285">Flavoprotein</keyword>
<evidence type="ECO:0000256" key="4">
    <source>
        <dbReference type="ARBA" id="ARBA00023002"/>
    </source>
</evidence>
<sequence>MSQAQYDLVVIGAGSGGMATAQRAAAHGARVAMVESGPVGGTCIHSGCVPKKATWLAAQLAYAQDIGREYGFPVKPTKIDWGAFVERRDAFIAGIERRYRERFASAGVEIIAAEGRIVGPGRVRAGERELGARHILVATGSRPVVPDIDGADLGETSDDFFGWQAQPRRVALIGGGYISVELAGMLCALGTEVTLFAREQQLLEKFDAESADFLASRMRGERIDVRCGVDVTSLVRDGAKLTVECREGGTKAGFDRVLWAVGRAPRTRGIGLESVGVKTDGRGRIEVDDEFDTSAAHVHALGDCSTLRPLTPVAVACGRRLADRLFATGEPVPVDLGLIPSVVFGHPPLASVGLSEAQARARHGDGITIHRGRFRALRTALGGRDCESFVKLICTGDDERVIGLHMVGENTDEVLQGFAVAMRCGATKRDFDATIAVHPSTGEEVVTLV</sequence>
<proteinExistence type="inferred from homology"/>
<dbReference type="InterPro" id="IPR004099">
    <property type="entry name" value="Pyr_nucl-diS_OxRdtase_dimer"/>
</dbReference>
<dbReference type="InterPro" id="IPR046952">
    <property type="entry name" value="GSHR/TRXR-like"/>
</dbReference>
<comment type="similarity">
    <text evidence="1 10">Belongs to the class-I pyridine nucleotide-disulfide oxidoreductase family.</text>
</comment>
<accession>A0A8J8AZI3</accession>
<reference evidence="13" key="2">
    <citation type="submission" date="2021-04" db="EMBL/GenBank/DDBJ databases">
        <authorList>
            <person name="Karlyshev A.V."/>
        </authorList>
    </citation>
    <scope>NUCLEOTIDE SEQUENCE</scope>
    <source>
        <strain evidence="13">LMG 29479</strain>
    </source>
</reference>
<keyword evidence="8" id="KW-0547">Nucleotide-binding</keyword>
<dbReference type="GO" id="GO:0034599">
    <property type="term" value="P:cellular response to oxidative stress"/>
    <property type="evidence" value="ECO:0007669"/>
    <property type="project" value="TreeGrafter"/>
</dbReference>
<dbReference type="Pfam" id="PF02852">
    <property type="entry name" value="Pyr_redox_dim"/>
    <property type="match status" value="1"/>
</dbReference>
<dbReference type="Pfam" id="PF07992">
    <property type="entry name" value="Pyr_redox_2"/>
    <property type="match status" value="1"/>
</dbReference>
<dbReference type="GO" id="GO:0005829">
    <property type="term" value="C:cytosol"/>
    <property type="evidence" value="ECO:0007669"/>
    <property type="project" value="TreeGrafter"/>
</dbReference>
<dbReference type="InterPro" id="IPR023753">
    <property type="entry name" value="FAD/NAD-binding_dom"/>
</dbReference>
<dbReference type="PROSITE" id="PS00076">
    <property type="entry name" value="PYRIDINE_REDOX_1"/>
    <property type="match status" value="1"/>
</dbReference>
<feature type="binding site" evidence="8">
    <location>
        <begin position="174"/>
        <end position="181"/>
    </location>
    <ligand>
        <name>NAD(+)</name>
        <dbReference type="ChEBI" id="CHEBI:57540"/>
    </ligand>
</feature>
<feature type="binding site" evidence="8">
    <location>
        <position position="115"/>
    </location>
    <ligand>
        <name>FAD</name>
        <dbReference type="ChEBI" id="CHEBI:57692"/>
    </ligand>
</feature>
<evidence type="ECO:0000256" key="6">
    <source>
        <dbReference type="ARBA" id="ARBA00023284"/>
    </source>
</evidence>
<feature type="binding site" evidence="8">
    <location>
        <position position="303"/>
    </location>
    <ligand>
        <name>FAD</name>
        <dbReference type="ChEBI" id="CHEBI:57692"/>
    </ligand>
</feature>
<feature type="binding site" evidence="8">
    <location>
        <begin position="139"/>
        <end position="141"/>
    </location>
    <ligand>
        <name>FAD</name>
        <dbReference type="ChEBI" id="CHEBI:57692"/>
    </ligand>
</feature>
<evidence type="ECO:0000313" key="13">
    <source>
        <dbReference type="EMBL" id="MBR0563799.1"/>
    </source>
</evidence>
<dbReference type="InterPro" id="IPR016156">
    <property type="entry name" value="FAD/NAD-linked_Rdtase_dimer_sf"/>
</dbReference>
<keyword evidence="3 8" id="KW-0274">FAD</keyword>
<evidence type="ECO:0000256" key="1">
    <source>
        <dbReference type="ARBA" id="ARBA00007532"/>
    </source>
</evidence>
<dbReference type="PRINTS" id="PR00368">
    <property type="entry name" value="FADPNR"/>
</dbReference>
<name>A0A8J8AZI3_9GAMM</name>
<dbReference type="InterPro" id="IPR012999">
    <property type="entry name" value="Pyr_OxRdtase_I_AS"/>
</dbReference>
<dbReference type="GO" id="GO:0050660">
    <property type="term" value="F:flavin adenine dinucleotide binding"/>
    <property type="evidence" value="ECO:0007669"/>
    <property type="project" value="InterPro"/>
</dbReference>
<dbReference type="Proteomes" id="UP000675747">
    <property type="component" value="Unassembled WGS sequence"/>
</dbReference>
<feature type="domain" description="Pyridine nucleotide-disulphide oxidoreductase dimerisation" evidence="11">
    <location>
        <begin position="339"/>
        <end position="448"/>
    </location>
</feature>
<evidence type="ECO:0000259" key="12">
    <source>
        <dbReference type="Pfam" id="PF07992"/>
    </source>
</evidence>
<evidence type="ECO:0000256" key="8">
    <source>
        <dbReference type="PIRSR" id="PIRSR000350-3"/>
    </source>
</evidence>
<dbReference type="EMBL" id="JAGQFT020000003">
    <property type="protein sequence ID" value="MBS7456456.1"/>
    <property type="molecule type" value="Genomic_DNA"/>
</dbReference>
<keyword evidence="15" id="KW-1185">Reference proteome</keyword>
<evidence type="ECO:0000256" key="10">
    <source>
        <dbReference type="RuleBase" id="RU003691"/>
    </source>
</evidence>